<reference evidence="5" key="1">
    <citation type="journal article" date="2017" name="Nat. Ecol. Evol.">
        <title>Genome expansion and lineage-specific genetic innovations in the forest pathogenic fungi Armillaria.</title>
        <authorList>
            <person name="Sipos G."/>
            <person name="Prasanna A.N."/>
            <person name="Walter M.C."/>
            <person name="O'Connor E."/>
            <person name="Balint B."/>
            <person name="Krizsan K."/>
            <person name="Kiss B."/>
            <person name="Hess J."/>
            <person name="Varga T."/>
            <person name="Slot J."/>
            <person name="Riley R."/>
            <person name="Boka B."/>
            <person name="Rigling D."/>
            <person name="Barry K."/>
            <person name="Lee J."/>
            <person name="Mihaltcheva S."/>
            <person name="LaButti K."/>
            <person name="Lipzen A."/>
            <person name="Waldron R."/>
            <person name="Moloney N.M."/>
            <person name="Sperisen C."/>
            <person name="Kredics L."/>
            <person name="Vagvoelgyi C."/>
            <person name="Patrignani A."/>
            <person name="Fitzpatrick D."/>
            <person name="Nagy I."/>
            <person name="Doyle S."/>
            <person name="Anderson J.B."/>
            <person name="Grigoriev I.V."/>
            <person name="Gueldener U."/>
            <person name="Muensterkoetter M."/>
            <person name="Nagy L.G."/>
        </authorList>
    </citation>
    <scope>NUCLEOTIDE SEQUENCE [LARGE SCALE GENOMIC DNA]</scope>
    <source>
        <strain evidence="5">Ar21-2</strain>
    </source>
</reference>
<feature type="region of interest" description="Disordered" evidence="1">
    <location>
        <begin position="181"/>
        <end position="224"/>
    </location>
</feature>
<dbReference type="EMBL" id="KZ293650">
    <property type="protein sequence ID" value="PBK96959.1"/>
    <property type="molecule type" value="Genomic_DNA"/>
</dbReference>
<protein>
    <recommendedName>
        <fullName evidence="6">Transmembrane protein</fullName>
    </recommendedName>
</protein>
<feature type="chain" id="PRO_5013742812" description="Transmembrane protein" evidence="3">
    <location>
        <begin position="28"/>
        <end position="358"/>
    </location>
</feature>
<keyword evidence="2" id="KW-1133">Transmembrane helix</keyword>
<keyword evidence="2" id="KW-0472">Membrane</keyword>
<dbReference type="InParanoid" id="A0A2H3DNZ9"/>
<evidence type="ECO:0008006" key="6">
    <source>
        <dbReference type="Google" id="ProtNLM"/>
    </source>
</evidence>
<keyword evidence="2" id="KW-0812">Transmembrane</keyword>
<feature type="region of interest" description="Disordered" evidence="1">
    <location>
        <begin position="157"/>
        <end position="176"/>
    </location>
</feature>
<dbReference type="AlphaFoldDB" id="A0A2H3DNZ9"/>
<proteinExistence type="predicted"/>
<evidence type="ECO:0000256" key="2">
    <source>
        <dbReference type="SAM" id="Phobius"/>
    </source>
</evidence>
<feature type="compositionally biased region" description="Low complexity" evidence="1">
    <location>
        <begin position="181"/>
        <end position="206"/>
    </location>
</feature>
<dbReference type="STRING" id="47427.A0A2H3DNZ9"/>
<evidence type="ECO:0000256" key="3">
    <source>
        <dbReference type="SAM" id="SignalP"/>
    </source>
</evidence>
<dbReference type="Proteomes" id="UP000217790">
    <property type="component" value="Unassembled WGS sequence"/>
</dbReference>
<accession>A0A2H3DNZ9</accession>
<evidence type="ECO:0000313" key="4">
    <source>
        <dbReference type="EMBL" id="PBK96959.1"/>
    </source>
</evidence>
<feature type="signal peptide" evidence="3">
    <location>
        <begin position="1"/>
        <end position="27"/>
    </location>
</feature>
<feature type="transmembrane region" description="Helical" evidence="2">
    <location>
        <begin position="234"/>
        <end position="256"/>
    </location>
</feature>
<keyword evidence="3" id="KW-0732">Signal</keyword>
<keyword evidence="5" id="KW-1185">Reference proteome</keyword>
<dbReference type="OrthoDB" id="2576311at2759"/>
<gene>
    <name evidence="4" type="ORF">ARMGADRAFT_721284</name>
</gene>
<feature type="region of interest" description="Disordered" evidence="1">
    <location>
        <begin position="327"/>
        <end position="348"/>
    </location>
</feature>
<sequence>MFEICRFCMNILWLVLVLHLSITGTSSSAVSNVTCLPSYSWAENNCDQTPCEVAAYLISQCTDEPFTLDPLPADTHYAGPTSPQDANECECSSVVYSLVSACAGCQEKNWLKWDVWRANCSIILYSVFPKDIPIQTTVPAWAYMDYTNLDEFNPSSAQSVASEKHPDSSFMPESTTTAGSFTVTSATVSTTNSSSSSTITTRMPMTTDHDPPPPTQTPNEKDVKSTVRSRTISIFIWIVVGLVAILGLSISSVCITRRWRRYQENRLLTQRYRAVHSRENSQPEEMKELVRTTAESSRISIPSMIPYPPSDAGSILQMSPAVESSAFYTSLEEGEGPTRDFGPPGGAQWHYTPQRYLA</sequence>
<name>A0A2H3DNZ9_ARMGA</name>
<organism evidence="4 5">
    <name type="scientific">Armillaria gallica</name>
    <name type="common">Bulbous honey fungus</name>
    <name type="synonym">Armillaria bulbosa</name>
    <dbReference type="NCBI Taxonomy" id="47427"/>
    <lineage>
        <taxon>Eukaryota</taxon>
        <taxon>Fungi</taxon>
        <taxon>Dikarya</taxon>
        <taxon>Basidiomycota</taxon>
        <taxon>Agaricomycotina</taxon>
        <taxon>Agaricomycetes</taxon>
        <taxon>Agaricomycetidae</taxon>
        <taxon>Agaricales</taxon>
        <taxon>Marasmiineae</taxon>
        <taxon>Physalacriaceae</taxon>
        <taxon>Armillaria</taxon>
    </lineage>
</organism>
<evidence type="ECO:0000256" key="1">
    <source>
        <dbReference type="SAM" id="MobiDB-lite"/>
    </source>
</evidence>
<evidence type="ECO:0000313" key="5">
    <source>
        <dbReference type="Proteomes" id="UP000217790"/>
    </source>
</evidence>